<dbReference type="Proteomes" id="UP001500359">
    <property type="component" value="Unassembled WGS sequence"/>
</dbReference>
<keyword evidence="1" id="KW-0472">Membrane</keyword>
<name>A0ABN1LCK4_9ALTE</name>
<dbReference type="RefSeq" id="WP_343855694.1">
    <property type="nucleotide sequence ID" value="NZ_BAAAFD010000001.1"/>
</dbReference>
<evidence type="ECO:0000313" key="2">
    <source>
        <dbReference type="EMBL" id="GAA0852305.1"/>
    </source>
</evidence>
<evidence type="ECO:0000256" key="1">
    <source>
        <dbReference type="SAM" id="Phobius"/>
    </source>
</evidence>
<keyword evidence="1" id="KW-1133">Transmembrane helix</keyword>
<protein>
    <submittedName>
        <fullName evidence="2">Uncharacterized protein</fullName>
    </submittedName>
</protein>
<comment type="caution">
    <text evidence="2">The sequence shown here is derived from an EMBL/GenBank/DDBJ whole genome shotgun (WGS) entry which is preliminary data.</text>
</comment>
<organism evidence="2 3">
    <name type="scientific">Aliiglaciecola litoralis</name>
    <dbReference type="NCBI Taxonomy" id="582857"/>
    <lineage>
        <taxon>Bacteria</taxon>
        <taxon>Pseudomonadati</taxon>
        <taxon>Pseudomonadota</taxon>
        <taxon>Gammaproteobacteria</taxon>
        <taxon>Alteromonadales</taxon>
        <taxon>Alteromonadaceae</taxon>
        <taxon>Aliiglaciecola</taxon>
    </lineage>
</organism>
<sequence>MASVFKKIFSLTDAQFKRIESIIKYLVMIIAAIWTLTIGTDWIEKQAAEVKLAKSKYELEAARLGKDGLYPKASTLLNFNQGTKLWGSDNNLCTISGLYTIENIGGVPLTIDSIQFDVYEILPIRESELSDENVVSFSLSPKLQSLQPIFSEAMSVKENITTSNLLQRAFGYVIKVNPNALYAIKASAQGGIPGLAELNALSLTSFSENDLTHVSASKIICPDTRL</sequence>
<keyword evidence="3" id="KW-1185">Reference proteome</keyword>
<evidence type="ECO:0000313" key="3">
    <source>
        <dbReference type="Proteomes" id="UP001500359"/>
    </source>
</evidence>
<accession>A0ABN1LCK4</accession>
<feature type="transmembrane region" description="Helical" evidence="1">
    <location>
        <begin position="21"/>
        <end position="43"/>
    </location>
</feature>
<dbReference type="EMBL" id="BAAAFD010000001">
    <property type="protein sequence ID" value="GAA0852305.1"/>
    <property type="molecule type" value="Genomic_DNA"/>
</dbReference>
<gene>
    <name evidence="2" type="ORF">GCM10009114_01830</name>
</gene>
<keyword evidence="1" id="KW-0812">Transmembrane</keyword>
<proteinExistence type="predicted"/>
<reference evidence="2 3" key="1">
    <citation type="journal article" date="2019" name="Int. J. Syst. Evol. Microbiol.">
        <title>The Global Catalogue of Microorganisms (GCM) 10K type strain sequencing project: providing services to taxonomists for standard genome sequencing and annotation.</title>
        <authorList>
            <consortium name="The Broad Institute Genomics Platform"/>
            <consortium name="The Broad Institute Genome Sequencing Center for Infectious Disease"/>
            <person name="Wu L."/>
            <person name="Ma J."/>
        </authorList>
    </citation>
    <scope>NUCLEOTIDE SEQUENCE [LARGE SCALE GENOMIC DNA]</scope>
    <source>
        <strain evidence="2 3">JCM 15896</strain>
    </source>
</reference>